<dbReference type="EMBL" id="CAJOBD010000785">
    <property type="protein sequence ID" value="CAF3718899.1"/>
    <property type="molecule type" value="Genomic_DNA"/>
</dbReference>
<evidence type="ECO:0000313" key="3">
    <source>
        <dbReference type="EMBL" id="CAF1326713.1"/>
    </source>
</evidence>
<feature type="chain" id="PRO_5036411573" evidence="1">
    <location>
        <begin position="23"/>
        <end position="100"/>
    </location>
</feature>
<reference evidence="3" key="1">
    <citation type="submission" date="2021-02" db="EMBL/GenBank/DDBJ databases">
        <authorList>
            <person name="Nowell W R."/>
        </authorList>
    </citation>
    <scope>NUCLEOTIDE SEQUENCE</scope>
</reference>
<evidence type="ECO:0000313" key="6">
    <source>
        <dbReference type="EMBL" id="CAF3805800.1"/>
    </source>
</evidence>
<evidence type="ECO:0000256" key="1">
    <source>
        <dbReference type="SAM" id="SignalP"/>
    </source>
</evidence>
<gene>
    <name evidence="6" type="ORF">FNK824_LOCUS15271</name>
    <name evidence="5" type="ORF">JBS370_LOCUS10662</name>
    <name evidence="7" type="ORF">OTI717_LOCUS28902</name>
    <name evidence="3" type="ORF">RFH988_LOCUS31037</name>
    <name evidence="4" type="ORF">SEV965_LOCUS27607</name>
    <name evidence="2" type="ORF">ZHD862_LOCUS21929</name>
</gene>
<dbReference type="Proteomes" id="UP000663864">
    <property type="component" value="Unassembled WGS sequence"/>
</dbReference>
<proteinExistence type="predicted"/>
<protein>
    <submittedName>
        <fullName evidence="3">Uncharacterized protein</fullName>
    </submittedName>
</protein>
<dbReference type="EMBL" id="CAJOBE010002197">
    <property type="protein sequence ID" value="CAF3805800.1"/>
    <property type="molecule type" value="Genomic_DNA"/>
</dbReference>
<dbReference type="EMBL" id="CAJNOO010003245">
    <property type="protein sequence ID" value="CAF1326713.1"/>
    <property type="molecule type" value="Genomic_DNA"/>
</dbReference>
<dbReference type="OrthoDB" id="10046224at2759"/>
<dbReference type="EMBL" id="CAJOAX010007052">
    <property type="protein sequence ID" value="CAF3998974.1"/>
    <property type="molecule type" value="Genomic_DNA"/>
</dbReference>
<evidence type="ECO:0000313" key="4">
    <source>
        <dbReference type="EMBL" id="CAF1326770.1"/>
    </source>
</evidence>
<feature type="signal peptide" evidence="1">
    <location>
        <begin position="1"/>
        <end position="22"/>
    </location>
</feature>
<accession>A0A815FIW3</accession>
<dbReference type="Proteomes" id="UP000663889">
    <property type="component" value="Unassembled WGS sequence"/>
</dbReference>
<dbReference type="Proteomes" id="UP000663882">
    <property type="component" value="Unassembled WGS sequence"/>
</dbReference>
<dbReference type="Proteomes" id="UP000663823">
    <property type="component" value="Unassembled WGS sequence"/>
</dbReference>
<dbReference type="AlphaFoldDB" id="A0A815FIW3"/>
<dbReference type="EMBL" id="CAJNOT010001334">
    <property type="protein sequence ID" value="CAF1184196.1"/>
    <property type="molecule type" value="Genomic_DNA"/>
</dbReference>
<dbReference type="Proteomes" id="UP000663874">
    <property type="component" value="Unassembled WGS sequence"/>
</dbReference>
<name>A0A815FIW3_9BILA</name>
<organism evidence="3 8">
    <name type="scientific">Rotaria sordida</name>
    <dbReference type="NCBI Taxonomy" id="392033"/>
    <lineage>
        <taxon>Eukaryota</taxon>
        <taxon>Metazoa</taxon>
        <taxon>Spiralia</taxon>
        <taxon>Gnathifera</taxon>
        <taxon>Rotifera</taxon>
        <taxon>Eurotatoria</taxon>
        <taxon>Bdelloidea</taxon>
        <taxon>Philodinida</taxon>
        <taxon>Philodinidae</taxon>
        <taxon>Rotaria</taxon>
    </lineage>
</organism>
<comment type="caution">
    <text evidence="3">The sequence shown here is derived from an EMBL/GenBank/DDBJ whole genome shotgun (WGS) entry which is preliminary data.</text>
</comment>
<sequence length="100" mass="11999">MYRLAILFVFLCILFIQQQVAGVEPSSFDAIEEDPDRSQSSLLSSLRRSWYEQLNDINDNEQHDDLEHLWKRFVSELSSFRQRRRFGNTRYGRSLPSKWK</sequence>
<evidence type="ECO:0000313" key="7">
    <source>
        <dbReference type="EMBL" id="CAF3998974.1"/>
    </source>
</evidence>
<evidence type="ECO:0000313" key="2">
    <source>
        <dbReference type="EMBL" id="CAF1184196.1"/>
    </source>
</evidence>
<dbReference type="EMBL" id="CAJNOU010002505">
    <property type="protein sequence ID" value="CAF1326770.1"/>
    <property type="molecule type" value="Genomic_DNA"/>
</dbReference>
<evidence type="ECO:0000313" key="8">
    <source>
        <dbReference type="Proteomes" id="UP000663882"/>
    </source>
</evidence>
<evidence type="ECO:0000313" key="5">
    <source>
        <dbReference type="EMBL" id="CAF3718899.1"/>
    </source>
</evidence>
<keyword evidence="1" id="KW-0732">Signal</keyword>
<dbReference type="Proteomes" id="UP000663836">
    <property type="component" value="Unassembled WGS sequence"/>
</dbReference>